<sequence>MWWKVVLVIKGLDRLIMELKLPPTDSYHQSNVFRHFAASKATCQDHWRFTVEEVEQKQFHNDLLRPKARRVTFLQVCGTICSWPMKPSRETNWSFSSSTTCRWDDHLGLTASRRALLAFCKCTTYVCFRDPRLGAHSAHCRWDKFKHPPGGQVEETGVASENR</sequence>
<reference evidence="1" key="1">
    <citation type="submission" date="2021-02" db="EMBL/GenBank/DDBJ databases">
        <authorList>
            <person name="Dougan E. K."/>
            <person name="Rhodes N."/>
            <person name="Thang M."/>
            <person name="Chan C."/>
        </authorList>
    </citation>
    <scope>NUCLEOTIDE SEQUENCE</scope>
</reference>
<name>A0A813A1X9_9DINO</name>
<dbReference type="Proteomes" id="UP000601435">
    <property type="component" value="Unassembled WGS sequence"/>
</dbReference>
<dbReference type="OrthoDB" id="10478263at2759"/>
<evidence type="ECO:0000313" key="2">
    <source>
        <dbReference type="Proteomes" id="UP000601435"/>
    </source>
</evidence>
<comment type="caution">
    <text evidence="1">The sequence shown here is derived from an EMBL/GenBank/DDBJ whole genome shotgun (WGS) entry which is preliminary data.</text>
</comment>
<keyword evidence="2" id="KW-1185">Reference proteome</keyword>
<proteinExistence type="predicted"/>
<organism evidence="1 2">
    <name type="scientific">Symbiodinium necroappetens</name>
    <dbReference type="NCBI Taxonomy" id="1628268"/>
    <lineage>
        <taxon>Eukaryota</taxon>
        <taxon>Sar</taxon>
        <taxon>Alveolata</taxon>
        <taxon>Dinophyceae</taxon>
        <taxon>Suessiales</taxon>
        <taxon>Symbiodiniaceae</taxon>
        <taxon>Symbiodinium</taxon>
    </lineage>
</organism>
<gene>
    <name evidence="1" type="ORF">SNEC2469_LOCUS25915</name>
</gene>
<protein>
    <submittedName>
        <fullName evidence="1">Uncharacterized protein</fullName>
    </submittedName>
</protein>
<dbReference type="AlphaFoldDB" id="A0A813A1X9"/>
<evidence type="ECO:0000313" key="1">
    <source>
        <dbReference type="EMBL" id="CAE7844897.1"/>
    </source>
</evidence>
<dbReference type="EMBL" id="CAJNJA010051820">
    <property type="protein sequence ID" value="CAE7844897.1"/>
    <property type="molecule type" value="Genomic_DNA"/>
</dbReference>
<accession>A0A813A1X9</accession>